<sequence>MAEASAASSSRLPATAHSSSSAAHNQSLSVQPSSHRTVPNPSSMPPGPVTRARRQAAGGFLLDNASGSRKNSLDCSERDSSLRQPSMAGTDAEGKTTTDTDPAAMVELVLSEAQKRKREASSALRQQQNHRNTLPVPGTSTSGSHREPGGWGRATSPTRSFLIPGRSASSAGVSTKRCMPSPPPQQPATPGRPSFPTPVLSSLQFGTADSDSKRRWSLGRDQLRELQREYKFSEATLQRTLKAKQALELSAIFKKLLEIEEERVEKLTVLEGPGNSADKKTYEYNPLRVIRNRKIRSRKKIQLDVSPWEDPGTVEQWVEDAAVSGYSPSGIEAGSLPRPPPGVGRKLKRPKMDWIIEPQEMFADYYWMRSEDCKREGRRSIKSIESLGKQRASLEVPDTDFGYRPSDDDVSGRVSTESPRKRRTIVGTKDYHQFFKQGHDGFESAGTSSDGGGDSNSEYLNYSSDTDEPNRHKPDDSRHRRRRNKLERMIRGRSHDKKKSKKLKQHQLELEERRRKREAEDNEWILSETDEKHPVPVANNQPEYRQSMDIDEEYESAPPGWDPSKRAGRTVMGVSTAFGSGSRSSLERYPTPPGLGISGSVADRSDFVVPSIAISLSPPRMRSEEPDAKDDDRRDNRASPTKKLLSGMRRETGSKEKESVEDSGRESLDIERCYRRPTDKEKSSKVGKVRSRVDKLRNEVSRVEELLLWKRGDGAMASPTASSFTASDDEDRNNPTKEGTSELEDHELSKRASAAEVPMSKKPKLLRHSSTYYTSHRDRFFRRSFDSDREASPEQRGRKLWESSFIPSTTRERSPARNVKFDSFRRKAEDHLALTRLRAFEPPHQQYIDAPEEPLKQSSLQLSLQASSFTASNRDIHRARTSLIASGILIRRINASAPPVFNPRLRAINTKGNRIDALLQNYSKKQDDFNHVTAPRYHGQINRVNKSVAHTLTPMVRSIADEADGLSARVTNELALNVKKLQDEIFTLARRRKGRGKMRLVRKVLWGSLEWIVVVLMWVVWSVFLVFRIVRGIVGCAVKIVRWVLWL</sequence>
<protein>
    <submittedName>
        <fullName evidence="3">Uncharacterized protein</fullName>
    </submittedName>
</protein>
<feature type="compositionally biased region" description="Basic and acidic residues" evidence="1">
    <location>
        <begin position="468"/>
        <end position="478"/>
    </location>
</feature>
<organism evidence="3 6">
    <name type="scientific">Sphaerosporella brunnea</name>
    <dbReference type="NCBI Taxonomy" id="1250544"/>
    <lineage>
        <taxon>Eukaryota</taxon>
        <taxon>Fungi</taxon>
        <taxon>Dikarya</taxon>
        <taxon>Ascomycota</taxon>
        <taxon>Pezizomycotina</taxon>
        <taxon>Pezizomycetes</taxon>
        <taxon>Pezizales</taxon>
        <taxon>Pyronemataceae</taxon>
        <taxon>Sphaerosporella</taxon>
    </lineage>
</organism>
<keyword evidence="2" id="KW-1133">Transmembrane helix</keyword>
<comment type="caution">
    <text evidence="3">The sequence shown here is derived from an EMBL/GenBank/DDBJ whole genome shotgun (WGS) entry which is preliminary data.</text>
</comment>
<feature type="compositionally biased region" description="Polar residues" evidence="1">
    <location>
        <begin position="1"/>
        <end position="12"/>
    </location>
</feature>
<evidence type="ECO:0000256" key="2">
    <source>
        <dbReference type="SAM" id="Phobius"/>
    </source>
</evidence>
<accession>A0A5J5EFY7</accession>
<dbReference type="EMBL" id="VXIS01000044">
    <property type="protein sequence ID" value="KAA8910646.1"/>
    <property type="molecule type" value="Genomic_DNA"/>
</dbReference>
<dbReference type="PANTHER" id="PTHR38426">
    <property type="entry name" value="MAINTENANCE OF TELOMERE CAPPING PROTEIN 4"/>
    <property type="match status" value="1"/>
</dbReference>
<feature type="compositionally biased region" description="Polar residues" evidence="1">
    <location>
        <begin position="123"/>
        <end position="143"/>
    </location>
</feature>
<evidence type="ECO:0000256" key="1">
    <source>
        <dbReference type="SAM" id="MobiDB-lite"/>
    </source>
</evidence>
<keyword evidence="2" id="KW-0812">Transmembrane</keyword>
<feature type="compositionally biased region" description="Basic and acidic residues" evidence="1">
    <location>
        <begin position="71"/>
        <end position="81"/>
    </location>
</feature>
<feature type="region of interest" description="Disordered" evidence="1">
    <location>
        <begin position="710"/>
        <end position="763"/>
    </location>
</feature>
<feature type="compositionally biased region" description="Basic and acidic residues" evidence="1">
    <location>
        <begin position="429"/>
        <end position="442"/>
    </location>
</feature>
<feature type="region of interest" description="Disordered" evidence="1">
    <location>
        <begin position="786"/>
        <end position="817"/>
    </location>
</feature>
<feature type="compositionally biased region" description="Basic residues" evidence="1">
    <location>
        <begin position="479"/>
        <end position="505"/>
    </location>
</feature>
<feature type="compositionally biased region" description="Basic and acidic residues" evidence="1">
    <location>
        <begin position="648"/>
        <end position="684"/>
    </location>
</feature>
<dbReference type="AlphaFoldDB" id="A0A5J5EFY7"/>
<dbReference type="OrthoDB" id="5402622at2759"/>
<feature type="compositionally biased region" description="Basic and acidic residues" evidence="1">
    <location>
        <begin position="506"/>
        <end position="519"/>
    </location>
</feature>
<feature type="transmembrane region" description="Helical" evidence="2">
    <location>
        <begin position="1000"/>
        <end position="1019"/>
    </location>
</feature>
<dbReference type="EMBL" id="VXIS01000090">
    <property type="protein sequence ID" value="KAA8906305.1"/>
    <property type="molecule type" value="Genomic_DNA"/>
</dbReference>
<evidence type="ECO:0000313" key="6">
    <source>
        <dbReference type="Proteomes" id="UP000326924"/>
    </source>
</evidence>
<feature type="compositionally biased region" description="Polar residues" evidence="1">
    <location>
        <begin position="199"/>
        <end position="209"/>
    </location>
</feature>
<evidence type="ECO:0000313" key="5">
    <source>
        <dbReference type="EMBL" id="KAA8910646.1"/>
    </source>
</evidence>
<proteinExistence type="predicted"/>
<name>A0A5J5EFY7_9PEZI</name>
<dbReference type="InterPro" id="IPR038769">
    <property type="entry name" value="MTC4"/>
</dbReference>
<feature type="compositionally biased region" description="Basic and acidic residues" evidence="1">
    <location>
        <begin position="621"/>
        <end position="637"/>
    </location>
</feature>
<evidence type="ECO:0000313" key="3">
    <source>
        <dbReference type="EMBL" id="KAA8893997.1"/>
    </source>
</evidence>
<feature type="compositionally biased region" description="Basic and acidic residues" evidence="1">
    <location>
        <begin position="786"/>
        <end position="801"/>
    </location>
</feature>
<feature type="compositionally biased region" description="Low complexity" evidence="1">
    <location>
        <begin position="14"/>
        <end position="24"/>
    </location>
</feature>
<gene>
    <name evidence="5" type="ORF">FN846DRAFT_527888</name>
    <name evidence="4" type="ORF">FN846DRAFT_721307</name>
    <name evidence="3" type="ORF">FN846DRAFT_895476</name>
</gene>
<feature type="region of interest" description="Disordered" evidence="1">
    <location>
        <begin position="1"/>
        <end position="216"/>
    </location>
</feature>
<dbReference type="EMBL" id="VXIS01000378">
    <property type="protein sequence ID" value="KAA8893997.1"/>
    <property type="molecule type" value="Genomic_DNA"/>
</dbReference>
<evidence type="ECO:0000313" key="4">
    <source>
        <dbReference type="EMBL" id="KAA8906305.1"/>
    </source>
</evidence>
<feature type="region of interest" description="Disordered" evidence="1">
    <location>
        <begin position="328"/>
        <end position="347"/>
    </location>
</feature>
<feature type="compositionally biased region" description="Polar residues" evidence="1">
    <location>
        <begin position="25"/>
        <end position="41"/>
    </location>
</feature>
<feature type="region of interest" description="Disordered" evidence="1">
    <location>
        <begin position="384"/>
        <end position="546"/>
    </location>
</feature>
<dbReference type="Proteomes" id="UP000326924">
    <property type="component" value="Unassembled WGS sequence"/>
</dbReference>
<feature type="region of interest" description="Disordered" evidence="1">
    <location>
        <begin position="611"/>
        <end position="695"/>
    </location>
</feature>
<keyword evidence="6" id="KW-1185">Reference proteome</keyword>
<reference evidence="3 6" key="1">
    <citation type="submission" date="2019-09" db="EMBL/GenBank/DDBJ databases">
        <title>Draft genome of the ectomycorrhizal ascomycete Sphaerosporella brunnea.</title>
        <authorList>
            <consortium name="DOE Joint Genome Institute"/>
            <person name="Benucci G.M."/>
            <person name="Marozzi G."/>
            <person name="Antonielli L."/>
            <person name="Sanchez S."/>
            <person name="Marco P."/>
            <person name="Wang X."/>
            <person name="Falini L.B."/>
            <person name="Barry K."/>
            <person name="Haridas S."/>
            <person name="Lipzen A."/>
            <person name="Labutti K."/>
            <person name="Grigoriev I.V."/>
            <person name="Murat C."/>
            <person name="Martin F."/>
            <person name="Albertini E."/>
            <person name="Donnini D."/>
            <person name="Bonito G."/>
        </authorList>
    </citation>
    <scope>NUCLEOTIDE SEQUENCE [LARGE SCALE GENOMIC DNA]</scope>
    <source>
        <strain evidence="3 6">Sb_GMNB300</strain>
    </source>
</reference>
<dbReference type="PANTHER" id="PTHR38426:SF1">
    <property type="entry name" value="MAINTENANCE OF TELOMERE CAPPING PROTEIN 4"/>
    <property type="match status" value="1"/>
</dbReference>
<keyword evidence="2" id="KW-0472">Membrane</keyword>